<evidence type="ECO:0000313" key="3">
    <source>
        <dbReference type="Proteomes" id="UP000831113"/>
    </source>
</evidence>
<proteinExistence type="predicted"/>
<keyword evidence="3" id="KW-1185">Reference proteome</keyword>
<organism evidence="2 3">
    <name type="scientific">Hymenobacter tibetensis</name>
    <dbReference type="NCBI Taxonomy" id="497967"/>
    <lineage>
        <taxon>Bacteria</taxon>
        <taxon>Pseudomonadati</taxon>
        <taxon>Bacteroidota</taxon>
        <taxon>Cytophagia</taxon>
        <taxon>Cytophagales</taxon>
        <taxon>Hymenobacteraceae</taxon>
        <taxon>Hymenobacter</taxon>
    </lineage>
</organism>
<evidence type="ECO:0000256" key="1">
    <source>
        <dbReference type="SAM" id="Phobius"/>
    </source>
</evidence>
<gene>
    <name evidence="2" type="ORF">MTX78_17160</name>
</gene>
<keyword evidence="1" id="KW-1133">Transmembrane helix</keyword>
<name>A0ABY4CU95_9BACT</name>
<keyword evidence="1" id="KW-0472">Membrane</keyword>
<sequence>MPRPVAMLLLPYWRLAWAMVVGCLIWAVAAAQPIAAIPVLPTKTTMQASQGNPQPAPVAVLLEQATISHEAVVSSGSEGNSWLLLGPALLAAVTGCLLNRFIVVRLVLPVRPSAVPNVFRLRLLLAALSPNAP</sequence>
<evidence type="ECO:0000313" key="2">
    <source>
        <dbReference type="EMBL" id="UOG73840.1"/>
    </source>
</evidence>
<protein>
    <submittedName>
        <fullName evidence="2">Uncharacterized protein</fullName>
    </submittedName>
</protein>
<dbReference type="RefSeq" id="WP_243796859.1">
    <property type="nucleotide sequence ID" value="NZ_CP094669.1"/>
</dbReference>
<dbReference type="Proteomes" id="UP000831113">
    <property type="component" value="Chromosome"/>
</dbReference>
<dbReference type="EMBL" id="CP094669">
    <property type="protein sequence ID" value="UOG73840.1"/>
    <property type="molecule type" value="Genomic_DNA"/>
</dbReference>
<keyword evidence="1" id="KW-0812">Transmembrane</keyword>
<accession>A0ABY4CU95</accession>
<reference evidence="2 3" key="1">
    <citation type="submission" date="2022-03" db="EMBL/GenBank/DDBJ databases">
        <title>Hymenobactersp. isolated from the air.</title>
        <authorList>
            <person name="Won M."/>
            <person name="Kwon S.-W."/>
        </authorList>
    </citation>
    <scope>NUCLEOTIDE SEQUENCE [LARGE SCALE GENOMIC DNA]</scope>
    <source>
        <strain evidence="2 3">KACC 21982</strain>
    </source>
</reference>
<feature type="transmembrane region" description="Helical" evidence="1">
    <location>
        <begin position="82"/>
        <end position="103"/>
    </location>
</feature>